<evidence type="ECO:0000256" key="1">
    <source>
        <dbReference type="SAM" id="MobiDB-lite"/>
    </source>
</evidence>
<proteinExistence type="predicted"/>
<sequence>MNTRADALVDLDVARRAKALQVWVEDCKTRMKAHWPEIDFNSNEWPLNTLYKTNLLDVNFAPSFEDFHGKDPAYGITLKCIMAEIALKGGIKDPYGKIPGWRLLSRIDVPLFQLRRAHLTELEKAVVKQALDSPKSASRLYAQLSVLRAHIDLIGAHGVTDRLAWNLAPQTKAQLRGFSKIVNKEFKDKKAPILDRQIEALSDAQTAMFRGDDRLSAYDRVALAVMGLHMCCPNRVNEPLCMATDDRFILEDYQMREPESGELIESQTLERLHQMLLVKGSKGAAWGAKPILNFMMAFSDLCIDVIKQHGDRSRILVTWYEKHPNILYLPAMLEHLRDTEISRATLWQIMNMKSHAPNKGQENSVIYIWKELQKKGFIQKRANPKTHKNNGSRNTRKTVQTVAWSDLEPILLSRVNQAMKDVRRVTPHNHYQGRLSNMLMLFDNEQVPYLPGSIKYGTLIKRLHQTENQKKPSSKRLRHDWKREPTLFEKLDIKMVENGVVKTAYIYTHDPRRWLTTQALDSDLSDVLTNKWANRLNINQLKSYDLRSAERKAEQAAMPVVKELEDMTHGLQKLEALENQYGLKTQLVVLGDANIAVTSMNDIMQATEDRPVARISNQIIILYPQRYGACLHQHHERPCRSYKCAPCNEGVVVKGHLPSNEQIRMGAEMVFRSIVNQLEQLLIARQRQLPDHPERLDEHILTLVREGLNPEKMAKELIARFHEIKDQIKDRSFANKLHEAFALTGYVERLDDESVPSGALIKYHNPSHHAAPGHERALEARHGGRAEMKASREAFEQKYPKFALTYSNKQDQRYLLEPDEDDGQEAVNE</sequence>
<reference evidence="2 3" key="1">
    <citation type="submission" date="2019-09" db="EMBL/GenBank/DDBJ databases">
        <title>Identification of Malikia spinosa a prominent benzene-, toluene-, and ethylbenzene-degrading bacterium: enrichment, isolation and whole genome sequencing.</title>
        <authorList>
            <person name="Tancsics A."/>
            <person name="Revesz F."/>
            <person name="Kriszt B."/>
        </authorList>
    </citation>
    <scope>NUCLEOTIDE SEQUENCE [LARGE SCALE GENOMIC DNA]</scope>
    <source>
        <strain evidence="2 3">AB6</strain>
    </source>
</reference>
<dbReference type="RefSeq" id="WP_161124332.1">
    <property type="nucleotide sequence ID" value="NZ_VYSB01000002.1"/>
</dbReference>
<feature type="compositionally biased region" description="Acidic residues" evidence="1">
    <location>
        <begin position="817"/>
        <end position="829"/>
    </location>
</feature>
<name>A0A7C9NVT8_9BURK</name>
<evidence type="ECO:0000313" key="3">
    <source>
        <dbReference type="Proteomes" id="UP000481947"/>
    </source>
</evidence>
<dbReference type="AlphaFoldDB" id="A0A7C9NVT8"/>
<gene>
    <name evidence="2" type="ORF">F5985_03490</name>
</gene>
<protein>
    <submittedName>
        <fullName evidence="2">Uncharacterized protein</fullName>
    </submittedName>
</protein>
<evidence type="ECO:0000313" key="2">
    <source>
        <dbReference type="EMBL" id="MYZ51224.1"/>
    </source>
</evidence>
<comment type="caution">
    <text evidence="2">The sequence shown here is derived from an EMBL/GenBank/DDBJ whole genome shotgun (WGS) entry which is preliminary data.</text>
</comment>
<organism evidence="2 3">
    <name type="scientific">Malikia spinosa</name>
    <dbReference type="NCBI Taxonomy" id="86180"/>
    <lineage>
        <taxon>Bacteria</taxon>
        <taxon>Pseudomonadati</taxon>
        <taxon>Pseudomonadota</taxon>
        <taxon>Betaproteobacteria</taxon>
        <taxon>Burkholderiales</taxon>
        <taxon>Comamonadaceae</taxon>
        <taxon>Malikia</taxon>
    </lineage>
</organism>
<feature type="region of interest" description="Disordered" evidence="1">
    <location>
        <begin position="810"/>
        <end position="829"/>
    </location>
</feature>
<dbReference type="Proteomes" id="UP000481947">
    <property type="component" value="Unassembled WGS sequence"/>
</dbReference>
<accession>A0A7C9NVT8</accession>
<dbReference type="EMBL" id="VYSB01000002">
    <property type="protein sequence ID" value="MYZ51224.1"/>
    <property type="molecule type" value="Genomic_DNA"/>
</dbReference>